<protein>
    <submittedName>
        <fullName evidence="1">Uncharacterized protein</fullName>
    </submittedName>
</protein>
<sequence length="894" mass="94998">MSSTKPHAEDWNAEGPIQTVRTGQSVVAAVVSGLGPCKVVVPVRCSRKSTSCAFCDTAPGFSCDHALWCRSICRAGGTEDSSSKKKPGADEDAARSTLPISMFNCPYTVRVDVEVCKLIEAGDAVAVRAPSSSPTCSNRRDEASLKTATEEVMCSKGFCRMKVESFFCSSPACARRIYPDERSVGIVILSTSTASTVAIMRDMAREVATSGSTIGACYRRWLNAFMDLCDSDLYPKMRTVSTRSRQTVSSVFFLALRLMCKEPPLWDFKCSTCQDKSGRFRVMTADGIWAGYLNRLASEKNVIPTEVSGSLKPKVDAASLHPSEWPAASAQLLSLVRPPQLVQLPAELELPARGQLAAELAQPAMVQLRMVVESAAEVLPPPQTEELRASAAMELPAAVYPAAVPAAVHPAAMVQLLEEEQVRVAGALPAKTLSDASVLIPIRMAQPPEAPTRVMQMRAASVELPLVGQLQVAMELMAAVLPPVKSNYLMVQLSVAVAQTLSVVRPPALMQAAAVGLAPVLTEFAGAVQLPSLLLERRVAVVELQTARQTPLKGQPLSLAEVEGEVQLSVGVVKLRIAAGELLAAVKQAVVGQPALEGRLLPAAEVELEVLLSARVVELRVAAVDLLLAAVQQAVAGQPAVTGQLAAAAEGQAAVQHLMGMMELRVAAVELLAAVQQVAAVQQAAAGPPPLAGQPPPPAEVEVAVQLLAVVRLAAWVSTSIVTSPDSADASAVEVAMDRDVRPWIDLIDSLRSFGIEMDLPIPRLSVLGDQSSGKSSVFEFVSGVPFSRGTGLVTRCATQLTMKRVPKISFCDKAELRWDRPQPDAAGPLACKADVASKIERLTEAAVGDGVFSYDTVVIEIEAPNVWLKLLQSKKPKRCSTNVRIGVSIHSPR</sequence>
<accession>A0ACC3CC63</accession>
<name>A0ACC3CC63_PYRYE</name>
<evidence type="ECO:0000313" key="2">
    <source>
        <dbReference type="Proteomes" id="UP000798662"/>
    </source>
</evidence>
<evidence type="ECO:0000313" key="1">
    <source>
        <dbReference type="EMBL" id="KAK1867433.1"/>
    </source>
</evidence>
<proteinExistence type="predicted"/>
<dbReference type="Proteomes" id="UP000798662">
    <property type="component" value="Chromosome 3"/>
</dbReference>
<keyword evidence="2" id="KW-1185">Reference proteome</keyword>
<dbReference type="EMBL" id="CM020620">
    <property type="protein sequence ID" value="KAK1867433.1"/>
    <property type="molecule type" value="Genomic_DNA"/>
</dbReference>
<gene>
    <name evidence="1" type="ORF">I4F81_009940</name>
</gene>
<comment type="caution">
    <text evidence="1">The sequence shown here is derived from an EMBL/GenBank/DDBJ whole genome shotgun (WGS) entry which is preliminary data.</text>
</comment>
<organism evidence="1 2">
    <name type="scientific">Pyropia yezoensis</name>
    <name type="common">Susabi-nori</name>
    <name type="synonym">Porphyra yezoensis</name>
    <dbReference type="NCBI Taxonomy" id="2788"/>
    <lineage>
        <taxon>Eukaryota</taxon>
        <taxon>Rhodophyta</taxon>
        <taxon>Bangiophyceae</taxon>
        <taxon>Bangiales</taxon>
        <taxon>Bangiaceae</taxon>
        <taxon>Pyropia</taxon>
    </lineage>
</organism>
<reference evidence="1" key="1">
    <citation type="submission" date="2019-11" db="EMBL/GenBank/DDBJ databases">
        <title>Nori genome reveals adaptations in red seaweeds to the harsh intertidal environment.</title>
        <authorList>
            <person name="Wang D."/>
            <person name="Mao Y."/>
        </authorList>
    </citation>
    <scope>NUCLEOTIDE SEQUENCE</scope>
    <source>
        <tissue evidence="1">Gametophyte</tissue>
    </source>
</reference>